<keyword evidence="2" id="KW-0653">Protein transport</keyword>
<dbReference type="GO" id="GO:0005829">
    <property type="term" value="C:cytosol"/>
    <property type="evidence" value="ECO:0007669"/>
    <property type="project" value="TreeGrafter"/>
</dbReference>
<accession>A0A4R2MG76</accession>
<dbReference type="PANTHER" id="PTHR34982:SF1">
    <property type="entry name" value="FLAGELLAR ASSEMBLY PROTEIN FLIH"/>
    <property type="match status" value="1"/>
</dbReference>
<gene>
    <name evidence="3" type="ORF">EV684_101323</name>
</gene>
<dbReference type="EMBL" id="SLXD01000001">
    <property type="protein sequence ID" value="TCP05451.1"/>
    <property type="molecule type" value="Genomic_DNA"/>
</dbReference>
<sequence>MSWMAVHLQPQLSLTTDALLLPPHEAAAFADAVALAESLAALHAAESERIAAAEHAGHAAGFAAGRAEALADVQEQAAAQLAGQADALAHRHDETMAALEQRVVALALLVLRRVAASLPADEVVAALARQVLAQADESGRGEGHVLRLHPALVVPVQARLDAEGAALRCRADDRLAPLDCELDTPGGRLLAGLETQLQRVQAALQQVVAR</sequence>
<evidence type="ECO:0000313" key="4">
    <source>
        <dbReference type="Proteomes" id="UP000295106"/>
    </source>
</evidence>
<reference evidence="3 4" key="1">
    <citation type="submission" date="2019-03" db="EMBL/GenBank/DDBJ databases">
        <title>Genomic Encyclopedia of Type Strains, Phase IV (KMG-IV): sequencing the most valuable type-strain genomes for metagenomic binning, comparative biology and taxonomic classification.</title>
        <authorList>
            <person name="Goeker M."/>
        </authorList>
    </citation>
    <scope>NUCLEOTIDE SEQUENCE [LARGE SCALE GENOMIC DNA]</scope>
    <source>
        <strain evidence="3 4">DSM 1709</strain>
    </source>
</reference>
<proteinExistence type="predicted"/>
<dbReference type="AlphaFoldDB" id="A0A4R2MG76"/>
<dbReference type="GeneID" id="99687052"/>
<organism evidence="3 4">
    <name type="scientific">Rubrivivax gelatinosus</name>
    <name type="common">Rhodocyclus gelatinosus</name>
    <name type="synonym">Rhodopseudomonas gelatinosa</name>
    <dbReference type="NCBI Taxonomy" id="28068"/>
    <lineage>
        <taxon>Bacteria</taxon>
        <taxon>Pseudomonadati</taxon>
        <taxon>Pseudomonadota</taxon>
        <taxon>Betaproteobacteria</taxon>
        <taxon>Burkholderiales</taxon>
        <taxon>Sphaerotilaceae</taxon>
        <taxon>Rubrivivax</taxon>
    </lineage>
</organism>
<keyword evidence="3" id="KW-0966">Cell projection</keyword>
<comment type="caution">
    <text evidence="3">The sequence shown here is derived from an EMBL/GenBank/DDBJ whole genome shotgun (WGS) entry which is preliminary data.</text>
</comment>
<evidence type="ECO:0000256" key="1">
    <source>
        <dbReference type="ARBA" id="ARBA00022448"/>
    </source>
</evidence>
<protein>
    <submittedName>
        <fullName evidence="3">Flagellar biosynthesis/type III secretory pathway protein FliH</fullName>
    </submittedName>
</protein>
<evidence type="ECO:0000256" key="2">
    <source>
        <dbReference type="ARBA" id="ARBA00022927"/>
    </source>
</evidence>
<keyword evidence="3" id="KW-0282">Flagellum</keyword>
<keyword evidence="3" id="KW-0969">Cilium</keyword>
<dbReference type="PANTHER" id="PTHR34982">
    <property type="entry name" value="YOP PROTEINS TRANSLOCATION PROTEIN L"/>
    <property type="match status" value="1"/>
</dbReference>
<dbReference type="RefSeq" id="WP_132644453.1">
    <property type="nucleotide sequence ID" value="NZ_CP181386.1"/>
</dbReference>
<dbReference type="InterPro" id="IPR051472">
    <property type="entry name" value="T3SS_Stator/FliH"/>
</dbReference>
<dbReference type="Proteomes" id="UP000295106">
    <property type="component" value="Unassembled WGS sequence"/>
</dbReference>
<evidence type="ECO:0000313" key="3">
    <source>
        <dbReference type="EMBL" id="TCP05451.1"/>
    </source>
</evidence>
<dbReference type="GO" id="GO:0015031">
    <property type="term" value="P:protein transport"/>
    <property type="evidence" value="ECO:0007669"/>
    <property type="project" value="UniProtKB-KW"/>
</dbReference>
<name>A0A4R2MG76_RUBGE</name>
<keyword evidence="1" id="KW-0813">Transport</keyword>